<dbReference type="EMBL" id="JBHLUE010000004">
    <property type="protein sequence ID" value="MFC0564193.1"/>
    <property type="molecule type" value="Genomic_DNA"/>
</dbReference>
<accession>A0ABV6NTU0</accession>
<reference evidence="1 2" key="1">
    <citation type="submission" date="2024-09" db="EMBL/GenBank/DDBJ databases">
        <authorList>
            <person name="Sun Q."/>
            <person name="Mori K."/>
        </authorList>
    </citation>
    <scope>NUCLEOTIDE SEQUENCE [LARGE SCALE GENOMIC DNA]</scope>
    <source>
        <strain evidence="1 2">TBRC 2205</strain>
    </source>
</reference>
<dbReference type="RefSeq" id="WP_377337138.1">
    <property type="nucleotide sequence ID" value="NZ_JBHLUE010000004.1"/>
</dbReference>
<protein>
    <recommendedName>
        <fullName evidence="3">Transposase</fullName>
    </recommendedName>
</protein>
<dbReference type="Gene3D" id="6.10.250.660">
    <property type="match status" value="1"/>
</dbReference>
<evidence type="ECO:0000313" key="1">
    <source>
        <dbReference type="EMBL" id="MFC0564193.1"/>
    </source>
</evidence>
<proteinExistence type="predicted"/>
<evidence type="ECO:0000313" key="2">
    <source>
        <dbReference type="Proteomes" id="UP001589894"/>
    </source>
</evidence>
<dbReference type="Proteomes" id="UP001589894">
    <property type="component" value="Unassembled WGS sequence"/>
</dbReference>
<gene>
    <name evidence="1" type="ORF">ACFFHU_08445</name>
</gene>
<comment type="caution">
    <text evidence="1">The sequence shown here is derived from an EMBL/GenBank/DDBJ whole genome shotgun (WGS) entry which is preliminary data.</text>
</comment>
<sequence length="102" mass="12206">MTERTRRGLSHGSVEDRLDGYQVRRWRFRSRRWRRGGLDPGEVRTALHRTADEIDLLHREVAACQAEVERLRVALHHWQTWHRHCGIPDLQFPITFLSGDRR</sequence>
<keyword evidence="2" id="KW-1185">Reference proteome</keyword>
<name>A0ABV6NTU0_9ACTN</name>
<evidence type="ECO:0008006" key="3">
    <source>
        <dbReference type="Google" id="ProtNLM"/>
    </source>
</evidence>
<organism evidence="1 2">
    <name type="scientific">Plantactinospora siamensis</name>
    <dbReference type="NCBI Taxonomy" id="555372"/>
    <lineage>
        <taxon>Bacteria</taxon>
        <taxon>Bacillati</taxon>
        <taxon>Actinomycetota</taxon>
        <taxon>Actinomycetes</taxon>
        <taxon>Micromonosporales</taxon>
        <taxon>Micromonosporaceae</taxon>
        <taxon>Plantactinospora</taxon>
    </lineage>
</organism>